<dbReference type="SMART" id="SM00448">
    <property type="entry name" value="REC"/>
    <property type="match status" value="1"/>
</dbReference>
<evidence type="ECO:0000313" key="4">
    <source>
        <dbReference type="EMBL" id="QOY87000.1"/>
    </source>
</evidence>
<protein>
    <submittedName>
        <fullName evidence="4">Response regulator</fullName>
    </submittedName>
</protein>
<dbReference type="AlphaFoldDB" id="A0A7S7NNW3"/>
<dbReference type="InterPro" id="IPR050595">
    <property type="entry name" value="Bact_response_regulator"/>
</dbReference>
<dbReference type="GO" id="GO:0000160">
    <property type="term" value="P:phosphorelay signal transduction system"/>
    <property type="evidence" value="ECO:0007669"/>
    <property type="project" value="InterPro"/>
</dbReference>
<evidence type="ECO:0000256" key="1">
    <source>
        <dbReference type="ARBA" id="ARBA00022553"/>
    </source>
</evidence>
<organism evidence="4 5">
    <name type="scientific">Paludibaculum fermentans</name>
    <dbReference type="NCBI Taxonomy" id="1473598"/>
    <lineage>
        <taxon>Bacteria</taxon>
        <taxon>Pseudomonadati</taxon>
        <taxon>Acidobacteriota</taxon>
        <taxon>Terriglobia</taxon>
        <taxon>Bryobacterales</taxon>
        <taxon>Bryobacteraceae</taxon>
        <taxon>Paludibaculum</taxon>
    </lineage>
</organism>
<feature type="modified residue" description="4-aspartylphosphate" evidence="2">
    <location>
        <position position="56"/>
    </location>
</feature>
<name>A0A7S7NNW3_PALFE</name>
<evidence type="ECO:0000313" key="5">
    <source>
        <dbReference type="Proteomes" id="UP000593892"/>
    </source>
</evidence>
<dbReference type="Gene3D" id="3.40.50.2300">
    <property type="match status" value="1"/>
</dbReference>
<evidence type="ECO:0000259" key="3">
    <source>
        <dbReference type="PROSITE" id="PS50110"/>
    </source>
</evidence>
<accession>A0A7S7NNW3</accession>
<dbReference type="RefSeq" id="WP_194448669.1">
    <property type="nucleotide sequence ID" value="NZ_CP063849.1"/>
</dbReference>
<dbReference type="InterPro" id="IPR011006">
    <property type="entry name" value="CheY-like_superfamily"/>
</dbReference>
<sequence length="131" mass="14238">MANLSLLLVDDELPLLNLLRKYLERQGYTVDVCETGQAAIDKCRQSPCPFQIIVLDLKLPDMTGEAVMEVVLRESASVRILISSGSPFSNEILDPALRPRVGSLLKPFVPRQLLAAIAELVQVAKAAGHSG</sequence>
<dbReference type="PANTHER" id="PTHR44591">
    <property type="entry name" value="STRESS RESPONSE REGULATOR PROTEIN 1"/>
    <property type="match status" value="1"/>
</dbReference>
<dbReference type="PANTHER" id="PTHR44591:SF3">
    <property type="entry name" value="RESPONSE REGULATORY DOMAIN-CONTAINING PROTEIN"/>
    <property type="match status" value="1"/>
</dbReference>
<reference evidence="4 5" key="1">
    <citation type="submission" date="2020-10" db="EMBL/GenBank/DDBJ databases">
        <title>Complete genome sequence of Paludibaculum fermentans P105T, a facultatively anaerobic acidobacterium capable of dissimilatory Fe(III) reduction.</title>
        <authorList>
            <person name="Dedysh S.N."/>
            <person name="Beletsky A.V."/>
            <person name="Kulichevskaya I.S."/>
            <person name="Mardanov A.V."/>
            <person name="Ravin N.V."/>
        </authorList>
    </citation>
    <scope>NUCLEOTIDE SEQUENCE [LARGE SCALE GENOMIC DNA]</scope>
    <source>
        <strain evidence="4 5">P105</strain>
    </source>
</reference>
<dbReference type="EMBL" id="CP063849">
    <property type="protein sequence ID" value="QOY87000.1"/>
    <property type="molecule type" value="Genomic_DNA"/>
</dbReference>
<dbReference type="Proteomes" id="UP000593892">
    <property type="component" value="Chromosome"/>
</dbReference>
<gene>
    <name evidence="4" type="ORF">IRI77_30165</name>
</gene>
<dbReference type="SUPFAM" id="SSF52172">
    <property type="entry name" value="CheY-like"/>
    <property type="match status" value="1"/>
</dbReference>
<keyword evidence="1 2" id="KW-0597">Phosphoprotein</keyword>
<dbReference type="KEGG" id="pfer:IRI77_30165"/>
<dbReference type="PROSITE" id="PS50110">
    <property type="entry name" value="RESPONSE_REGULATORY"/>
    <property type="match status" value="1"/>
</dbReference>
<dbReference type="Pfam" id="PF00072">
    <property type="entry name" value="Response_reg"/>
    <property type="match status" value="1"/>
</dbReference>
<keyword evidence="5" id="KW-1185">Reference proteome</keyword>
<proteinExistence type="predicted"/>
<feature type="domain" description="Response regulatory" evidence="3">
    <location>
        <begin position="5"/>
        <end position="121"/>
    </location>
</feature>
<evidence type="ECO:0000256" key="2">
    <source>
        <dbReference type="PROSITE-ProRule" id="PRU00169"/>
    </source>
</evidence>
<dbReference type="InterPro" id="IPR001789">
    <property type="entry name" value="Sig_transdc_resp-reg_receiver"/>
</dbReference>